<evidence type="ECO:0000259" key="14">
    <source>
        <dbReference type="SMART" id="SM00478"/>
    </source>
</evidence>
<dbReference type="EC" id="3.2.2.31" evidence="4"/>
<dbReference type="Gene3D" id="1.10.340.30">
    <property type="entry name" value="Hypothetical protein, domain 2"/>
    <property type="match status" value="1"/>
</dbReference>
<organism evidence="15 16">
    <name type="scientific">Microbacterium foliorum</name>
    <dbReference type="NCBI Taxonomy" id="104336"/>
    <lineage>
        <taxon>Bacteria</taxon>
        <taxon>Bacillati</taxon>
        <taxon>Actinomycetota</taxon>
        <taxon>Actinomycetes</taxon>
        <taxon>Micrococcales</taxon>
        <taxon>Microbacteriaceae</taxon>
        <taxon>Microbacterium</taxon>
    </lineage>
</organism>
<dbReference type="Proteomes" id="UP001249291">
    <property type="component" value="Unassembled WGS sequence"/>
</dbReference>
<keyword evidence="7" id="KW-0479">Metal-binding</keyword>
<evidence type="ECO:0000256" key="11">
    <source>
        <dbReference type="ARBA" id="ARBA00023014"/>
    </source>
</evidence>
<evidence type="ECO:0000256" key="6">
    <source>
        <dbReference type="ARBA" id="ARBA00022485"/>
    </source>
</evidence>
<comment type="cofactor">
    <cofactor evidence="2">
        <name>[4Fe-4S] cluster</name>
        <dbReference type="ChEBI" id="CHEBI:49883"/>
    </cofactor>
</comment>
<dbReference type="Pfam" id="PF00730">
    <property type="entry name" value="HhH-GPD"/>
    <property type="match status" value="1"/>
</dbReference>
<dbReference type="PANTHER" id="PTHR42944:SF1">
    <property type="entry name" value="ADENINE DNA GLYCOSYLASE"/>
    <property type="match status" value="1"/>
</dbReference>
<sequence length="299" mass="32525">MPSTSLPASAVSLPLADWYRGAARDLPWRRPRFHEDFGAWGTLVSEFMLQQTPVNRVIPHLEAWLDRWPTPAAMAAASTSDVLQQWANLGYPRRALWLHRAAVEITERHGGVVPKDVDALLKLSGIGDYTARAVAVFAYGDRHPVVDTNTRRVMARAILGQAQPGPPSRRDLELMDSLLPADVAESAVFNAAAMELGATVCTARSPRCEICPLVGVCAWVAAGRPDTGDTRRRQATFEGSDRQARGAALRILRAAAPDAVLIDSVLAEWPDPLQRDRAIDSLIADGLAEADGEMLSLPR</sequence>
<accession>A0ABU1HPG4</accession>
<keyword evidence="6" id="KW-0004">4Fe-4S</keyword>
<dbReference type="RefSeq" id="WP_309687799.1">
    <property type="nucleotide sequence ID" value="NZ_JAVIZQ010000001.1"/>
</dbReference>
<evidence type="ECO:0000256" key="3">
    <source>
        <dbReference type="ARBA" id="ARBA00008343"/>
    </source>
</evidence>
<keyword evidence="11" id="KW-0411">Iron-sulfur</keyword>
<dbReference type="CDD" id="cd00056">
    <property type="entry name" value="ENDO3c"/>
    <property type="match status" value="1"/>
</dbReference>
<keyword evidence="10" id="KW-0408">Iron</keyword>
<name>A0ABU1HPG4_9MICO</name>
<dbReference type="SMART" id="SM00478">
    <property type="entry name" value="ENDO3c"/>
    <property type="match status" value="1"/>
</dbReference>
<protein>
    <recommendedName>
        <fullName evidence="5">Adenine DNA glycosylase</fullName>
        <ecNumber evidence="4">3.2.2.31</ecNumber>
    </recommendedName>
</protein>
<keyword evidence="13 15" id="KW-0326">Glycosidase</keyword>
<dbReference type="SUPFAM" id="SSF48150">
    <property type="entry name" value="DNA-glycosylase"/>
    <property type="match status" value="1"/>
</dbReference>
<evidence type="ECO:0000256" key="13">
    <source>
        <dbReference type="ARBA" id="ARBA00023295"/>
    </source>
</evidence>
<dbReference type="GO" id="GO:0000701">
    <property type="term" value="F:purine-specific mismatch base pair DNA N-glycosylase activity"/>
    <property type="evidence" value="ECO:0007669"/>
    <property type="project" value="UniProtKB-EC"/>
</dbReference>
<evidence type="ECO:0000256" key="5">
    <source>
        <dbReference type="ARBA" id="ARBA00022023"/>
    </source>
</evidence>
<dbReference type="InterPro" id="IPR044298">
    <property type="entry name" value="MIG/MutY"/>
</dbReference>
<evidence type="ECO:0000256" key="2">
    <source>
        <dbReference type="ARBA" id="ARBA00001966"/>
    </source>
</evidence>
<gene>
    <name evidence="15" type="ORF">QE375_000763</name>
</gene>
<evidence type="ECO:0000313" key="15">
    <source>
        <dbReference type="EMBL" id="MDR6141209.1"/>
    </source>
</evidence>
<evidence type="ECO:0000256" key="9">
    <source>
        <dbReference type="ARBA" id="ARBA00022801"/>
    </source>
</evidence>
<keyword evidence="9 15" id="KW-0378">Hydrolase</keyword>
<comment type="catalytic activity">
    <reaction evidence="1">
        <text>Hydrolyzes free adenine bases from 7,8-dihydro-8-oxoguanine:adenine mismatched double-stranded DNA, leaving an apurinic site.</text>
        <dbReference type="EC" id="3.2.2.31"/>
    </reaction>
</comment>
<comment type="similarity">
    <text evidence="3">Belongs to the Nth/MutY family.</text>
</comment>
<dbReference type="EMBL" id="JAVIZQ010000001">
    <property type="protein sequence ID" value="MDR6141209.1"/>
    <property type="molecule type" value="Genomic_DNA"/>
</dbReference>
<dbReference type="Pfam" id="PF00633">
    <property type="entry name" value="HHH"/>
    <property type="match status" value="1"/>
</dbReference>
<feature type="domain" description="HhH-GPD" evidence="14">
    <location>
        <begin position="48"/>
        <end position="199"/>
    </location>
</feature>
<dbReference type="InterPro" id="IPR023170">
    <property type="entry name" value="HhH_base_excis_C"/>
</dbReference>
<dbReference type="Pfam" id="PF10576">
    <property type="entry name" value="EndIII_4Fe-2S"/>
    <property type="match status" value="1"/>
</dbReference>
<keyword evidence="8" id="KW-0227">DNA damage</keyword>
<evidence type="ECO:0000256" key="10">
    <source>
        <dbReference type="ARBA" id="ARBA00023004"/>
    </source>
</evidence>
<proteinExistence type="inferred from homology"/>
<dbReference type="PANTHER" id="PTHR42944">
    <property type="entry name" value="ADENINE DNA GLYCOSYLASE"/>
    <property type="match status" value="1"/>
</dbReference>
<reference evidence="15 16" key="1">
    <citation type="submission" date="2023-08" db="EMBL/GenBank/DDBJ databases">
        <title>Functional and genomic diversity of the sorghum phyllosphere microbiome.</title>
        <authorList>
            <person name="Shade A."/>
        </authorList>
    </citation>
    <scope>NUCLEOTIDE SEQUENCE [LARGE SCALE GENOMIC DNA]</scope>
    <source>
        <strain evidence="15 16">SORGH_AS_0445</strain>
    </source>
</reference>
<keyword evidence="16" id="KW-1185">Reference proteome</keyword>
<dbReference type="InterPro" id="IPR000445">
    <property type="entry name" value="HhH_motif"/>
</dbReference>
<evidence type="ECO:0000256" key="4">
    <source>
        <dbReference type="ARBA" id="ARBA00012045"/>
    </source>
</evidence>
<dbReference type="InterPro" id="IPR004035">
    <property type="entry name" value="Endouclease-III_FeS-bd_BS"/>
</dbReference>
<dbReference type="PROSITE" id="PS01155">
    <property type="entry name" value="ENDONUCLEASE_III_2"/>
    <property type="match status" value="1"/>
</dbReference>
<dbReference type="Gene3D" id="1.10.1670.10">
    <property type="entry name" value="Helix-hairpin-Helix base-excision DNA repair enzymes (C-terminal)"/>
    <property type="match status" value="1"/>
</dbReference>
<evidence type="ECO:0000256" key="1">
    <source>
        <dbReference type="ARBA" id="ARBA00000843"/>
    </source>
</evidence>
<dbReference type="SMART" id="SM00525">
    <property type="entry name" value="FES"/>
    <property type="match status" value="1"/>
</dbReference>
<evidence type="ECO:0000256" key="7">
    <source>
        <dbReference type="ARBA" id="ARBA00022723"/>
    </source>
</evidence>
<evidence type="ECO:0000256" key="8">
    <source>
        <dbReference type="ARBA" id="ARBA00022763"/>
    </source>
</evidence>
<evidence type="ECO:0000313" key="16">
    <source>
        <dbReference type="Proteomes" id="UP001249291"/>
    </source>
</evidence>
<dbReference type="InterPro" id="IPR011257">
    <property type="entry name" value="DNA_glycosylase"/>
</dbReference>
<dbReference type="InterPro" id="IPR003265">
    <property type="entry name" value="HhH-GPD_domain"/>
</dbReference>
<keyword evidence="12" id="KW-0234">DNA repair</keyword>
<dbReference type="InterPro" id="IPR004036">
    <property type="entry name" value="Endonuclease-III-like_CS2"/>
</dbReference>
<dbReference type="InterPro" id="IPR003651">
    <property type="entry name" value="Endonuclease3_FeS-loop_motif"/>
</dbReference>
<comment type="caution">
    <text evidence="15">The sequence shown here is derived from an EMBL/GenBank/DDBJ whole genome shotgun (WGS) entry which is preliminary data.</text>
</comment>
<dbReference type="PROSITE" id="PS00764">
    <property type="entry name" value="ENDONUCLEASE_III_1"/>
    <property type="match status" value="1"/>
</dbReference>
<evidence type="ECO:0000256" key="12">
    <source>
        <dbReference type="ARBA" id="ARBA00023204"/>
    </source>
</evidence>